<dbReference type="Gene3D" id="3.40.50.880">
    <property type="match status" value="1"/>
</dbReference>
<evidence type="ECO:0000256" key="2">
    <source>
        <dbReference type="ARBA" id="ARBA00022598"/>
    </source>
</evidence>
<feature type="domain" description="CobQ/CobB/MinD/ParA nucleotide binding" evidence="8">
    <location>
        <begin position="6"/>
        <end position="182"/>
    </location>
</feature>
<dbReference type="GO" id="GO:0042242">
    <property type="term" value="F:cobyrinic acid a,c-diamide synthase activity"/>
    <property type="evidence" value="ECO:0007669"/>
    <property type="project" value="InterPro"/>
</dbReference>
<keyword evidence="2" id="KW-0436">Ligase</keyword>
<dbReference type="InterPro" id="IPR011698">
    <property type="entry name" value="GATase_3"/>
</dbReference>
<name>A0A4P8ICI3_9FIRM</name>
<organism evidence="10 11">
    <name type="scientific">Anaerostipes rhamnosivorans</name>
    <dbReference type="NCBI Taxonomy" id="1229621"/>
    <lineage>
        <taxon>Bacteria</taxon>
        <taxon>Bacillati</taxon>
        <taxon>Bacillota</taxon>
        <taxon>Clostridia</taxon>
        <taxon>Lachnospirales</taxon>
        <taxon>Lachnospiraceae</taxon>
        <taxon>Anaerostipes</taxon>
    </lineage>
</organism>
<evidence type="ECO:0000256" key="5">
    <source>
        <dbReference type="ARBA" id="ARBA00022842"/>
    </source>
</evidence>
<evidence type="ECO:0000313" key="10">
    <source>
        <dbReference type="EMBL" id="QCP35358.1"/>
    </source>
</evidence>
<dbReference type="PANTHER" id="PTHR43873">
    <property type="entry name" value="COBYRINATE A,C-DIAMIDE SYNTHASE"/>
    <property type="match status" value="1"/>
</dbReference>
<dbReference type="Pfam" id="PF01656">
    <property type="entry name" value="CbiA"/>
    <property type="match status" value="1"/>
</dbReference>
<dbReference type="SUPFAM" id="SSF52317">
    <property type="entry name" value="Class I glutamine amidotransferase-like"/>
    <property type="match status" value="1"/>
</dbReference>
<keyword evidence="11" id="KW-1185">Reference proteome</keyword>
<reference evidence="10 11" key="1">
    <citation type="submission" date="2019-05" db="EMBL/GenBank/DDBJ databases">
        <title>Complete genome sequencing of Anaerostipes rhamnosivorans.</title>
        <authorList>
            <person name="Bui T.P.N."/>
            <person name="de Vos W.M."/>
        </authorList>
    </citation>
    <scope>NUCLEOTIDE SEQUENCE [LARGE SCALE GENOMIC DNA]</scope>
    <source>
        <strain evidence="10 11">1y2</strain>
    </source>
</reference>
<evidence type="ECO:0000256" key="7">
    <source>
        <dbReference type="SAM" id="Phobius"/>
    </source>
</evidence>
<keyword evidence="6" id="KW-0315">Glutamine amidotransferase</keyword>
<feature type="domain" description="CobB/CobQ-like glutamine amidotransferase" evidence="9">
    <location>
        <begin position="253"/>
        <end position="400"/>
    </location>
</feature>
<dbReference type="InterPro" id="IPR002586">
    <property type="entry name" value="CobQ/CobB/MinD/ParA_Nub-bd_dom"/>
</dbReference>
<dbReference type="GO" id="GO:0005524">
    <property type="term" value="F:ATP binding"/>
    <property type="evidence" value="ECO:0007669"/>
    <property type="project" value="UniProtKB-KW"/>
</dbReference>
<gene>
    <name evidence="10" type="ORF">AR1Y2_1904</name>
</gene>
<keyword evidence="5" id="KW-0460">Magnesium</keyword>
<evidence type="ECO:0000256" key="4">
    <source>
        <dbReference type="ARBA" id="ARBA00022840"/>
    </source>
</evidence>
<evidence type="ECO:0000256" key="1">
    <source>
        <dbReference type="ARBA" id="ARBA00001946"/>
    </source>
</evidence>
<dbReference type="Pfam" id="PF07685">
    <property type="entry name" value="GATase_3"/>
    <property type="match status" value="1"/>
</dbReference>
<evidence type="ECO:0000256" key="3">
    <source>
        <dbReference type="ARBA" id="ARBA00022741"/>
    </source>
</evidence>
<dbReference type="InterPro" id="IPR027417">
    <property type="entry name" value="P-loop_NTPase"/>
</dbReference>
<dbReference type="RefSeq" id="WP_137328748.1">
    <property type="nucleotide sequence ID" value="NZ_CP040058.1"/>
</dbReference>
<dbReference type="PANTHER" id="PTHR43873:SF1">
    <property type="entry name" value="COBYRINATE A,C-DIAMIDE SYNTHASE"/>
    <property type="match status" value="1"/>
</dbReference>
<dbReference type="NCBIfam" id="TIGR00379">
    <property type="entry name" value="cobB"/>
    <property type="match status" value="1"/>
</dbReference>
<dbReference type="InterPro" id="IPR004484">
    <property type="entry name" value="CbiA/CobB_synth"/>
</dbReference>
<dbReference type="EMBL" id="CP040058">
    <property type="protein sequence ID" value="QCP35358.1"/>
    <property type="molecule type" value="Genomic_DNA"/>
</dbReference>
<proteinExistence type="predicted"/>
<keyword evidence="4" id="KW-0067">ATP-binding</keyword>
<sequence length="471" mass="52806">MKLDRIMITALASAGGKTMITCGILAALAEMGKNPVSFKCGPDYIDPMFHRKAIGTESWNLDPFFSSPDQIRKFLAGHAENAGIAVMEGVMGYYDGLGGTTTKASAYELCKITKTPALLAVNAKGMSTSVLAQIHGFLSWQKDSGIRGILLNRISPMMYPRLKKLIEEQLHIPVAGYVPEVRGCTLESRHLGLVLPDEVRDIREKLCLLAGIMKETIEWDTLFQIAENAPKLEEDTKTPQPFSLKKAGYRPVKIGVAQDEAFCFIYRENLELLRKMGAEIVPFSLLHHRHLPKDLDGLILYGGYPELYGRELEANKSMRQEVFSKVSSGLPCMAECGGFLYLHREMEDQDGILRKMAGVIPAKAFKRDKLVRFGYIHLTQKEGSMFGVKGAELNAHEFHYYDSDGCGDGFCAKKPVGSQNWECIHGTETLFAGFPHFYYYGNQELPKAFLMKCHEYQTEKRRQDGYEGNLR</sequence>
<keyword evidence="7" id="KW-0472">Membrane</keyword>
<evidence type="ECO:0000256" key="6">
    <source>
        <dbReference type="ARBA" id="ARBA00022962"/>
    </source>
</evidence>
<dbReference type="Proteomes" id="UP000298653">
    <property type="component" value="Chromosome"/>
</dbReference>
<evidence type="ECO:0000259" key="9">
    <source>
        <dbReference type="Pfam" id="PF07685"/>
    </source>
</evidence>
<evidence type="ECO:0000259" key="8">
    <source>
        <dbReference type="Pfam" id="PF01656"/>
    </source>
</evidence>
<dbReference type="PROSITE" id="PS51274">
    <property type="entry name" value="GATASE_COBBQ"/>
    <property type="match status" value="1"/>
</dbReference>
<dbReference type="InterPro" id="IPR029062">
    <property type="entry name" value="Class_I_gatase-like"/>
</dbReference>
<dbReference type="Gene3D" id="3.40.50.300">
    <property type="entry name" value="P-loop containing nucleotide triphosphate hydrolases"/>
    <property type="match status" value="1"/>
</dbReference>
<dbReference type="OrthoDB" id="9764035at2"/>
<accession>A0A4P8ICI3</accession>
<keyword evidence="7" id="KW-0812">Transmembrane</keyword>
<comment type="cofactor">
    <cofactor evidence="1">
        <name>Mg(2+)</name>
        <dbReference type="ChEBI" id="CHEBI:18420"/>
    </cofactor>
</comment>
<keyword evidence="3" id="KW-0547">Nucleotide-binding</keyword>
<dbReference type="AlphaFoldDB" id="A0A4P8ICI3"/>
<dbReference type="SUPFAM" id="SSF52540">
    <property type="entry name" value="P-loop containing nucleoside triphosphate hydrolases"/>
    <property type="match status" value="1"/>
</dbReference>
<dbReference type="NCBIfam" id="NF002204">
    <property type="entry name" value="PRK01077.1"/>
    <property type="match status" value="1"/>
</dbReference>
<protein>
    <submittedName>
        <fullName evidence="10">Cobyrinic acid A,C-diamide synthase</fullName>
    </submittedName>
</protein>
<keyword evidence="7" id="KW-1133">Transmembrane helix</keyword>
<feature type="transmembrane region" description="Helical" evidence="7">
    <location>
        <begin position="6"/>
        <end position="29"/>
    </location>
</feature>
<evidence type="ECO:0000313" key="11">
    <source>
        <dbReference type="Proteomes" id="UP000298653"/>
    </source>
</evidence>
<dbReference type="KEGG" id="arf:AR1Y2_1904"/>